<evidence type="ECO:0000256" key="7">
    <source>
        <dbReference type="ARBA" id="ARBA00022840"/>
    </source>
</evidence>
<dbReference type="InterPro" id="IPR003594">
    <property type="entry name" value="HATPase_dom"/>
</dbReference>
<dbReference type="Gene3D" id="1.10.287.130">
    <property type="match status" value="1"/>
</dbReference>
<feature type="transmembrane region" description="Helical" evidence="9">
    <location>
        <begin position="245"/>
        <end position="264"/>
    </location>
</feature>
<name>A0AA95SMF6_9BURK</name>
<proteinExistence type="predicted"/>
<comment type="catalytic activity">
    <reaction evidence="1">
        <text>ATP + protein L-histidine = ADP + protein N-phospho-L-histidine.</text>
        <dbReference type="EC" id="2.7.13.3"/>
    </reaction>
</comment>
<evidence type="ECO:0000256" key="4">
    <source>
        <dbReference type="ARBA" id="ARBA00022679"/>
    </source>
</evidence>
<dbReference type="GO" id="GO:0000155">
    <property type="term" value="F:phosphorelay sensor kinase activity"/>
    <property type="evidence" value="ECO:0007669"/>
    <property type="project" value="InterPro"/>
</dbReference>
<evidence type="ECO:0000256" key="8">
    <source>
        <dbReference type="ARBA" id="ARBA00023012"/>
    </source>
</evidence>
<evidence type="ECO:0000256" key="3">
    <source>
        <dbReference type="ARBA" id="ARBA00022553"/>
    </source>
</evidence>
<evidence type="ECO:0000256" key="6">
    <source>
        <dbReference type="ARBA" id="ARBA00022777"/>
    </source>
</evidence>
<keyword evidence="5" id="KW-0547">Nucleotide-binding</keyword>
<evidence type="ECO:0000256" key="1">
    <source>
        <dbReference type="ARBA" id="ARBA00000085"/>
    </source>
</evidence>
<dbReference type="InterPro" id="IPR014265">
    <property type="entry name" value="XrtA/PrsK"/>
</dbReference>
<dbReference type="InterPro" id="IPR004358">
    <property type="entry name" value="Sig_transdc_His_kin-like_C"/>
</dbReference>
<feature type="domain" description="Histidine kinase" evidence="10">
    <location>
        <begin position="493"/>
        <end position="695"/>
    </location>
</feature>
<feature type="transmembrane region" description="Helical" evidence="9">
    <location>
        <begin position="110"/>
        <end position="133"/>
    </location>
</feature>
<protein>
    <recommendedName>
        <fullName evidence="2">histidine kinase</fullName>
        <ecNumber evidence="2">2.7.13.3</ecNumber>
    </recommendedName>
</protein>
<dbReference type="InterPro" id="IPR036097">
    <property type="entry name" value="HisK_dim/P_sf"/>
</dbReference>
<evidence type="ECO:0000259" key="10">
    <source>
        <dbReference type="PROSITE" id="PS50109"/>
    </source>
</evidence>
<dbReference type="EMBL" id="CP116346">
    <property type="protein sequence ID" value="WIT11362.1"/>
    <property type="molecule type" value="Genomic_DNA"/>
</dbReference>
<dbReference type="InterPro" id="IPR005467">
    <property type="entry name" value="His_kinase_dom"/>
</dbReference>
<dbReference type="KEGG" id="pais:PFX98_21075"/>
<dbReference type="SUPFAM" id="SSF55874">
    <property type="entry name" value="ATPase domain of HSP90 chaperone/DNA topoisomerase II/histidine kinase"/>
    <property type="match status" value="1"/>
</dbReference>
<reference evidence="11" key="1">
    <citation type="submission" date="2023-01" db="EMBL/GenBank/DDBJ databases">
        <title>Whole genome sequence of Paucibacter sp. S2-9 isolated from pond sediment.</title>
        <authorList>
            <person name="Jung J.Y."/>
        </authorList>
    </citation>
    <scope>NUCLEOTIDE SEQUENCE</scope>
    <source>
        <strain evidence="11">S2-9</strain>
    </source>
</reference>
<feature type="transmembrane region" description="Helical" evidence="9">
    <location>
        <begin position="78"/>
        <end position="98"/>
    </location>
</feature>
<dbReference type="SMART" id="SM00387">
    <property type="entry name" value="HATPase_c"/>
    <property type="match status" value="1"/>
</dbReference>
<dbReference type="Gene3D" id="3.30.450.40">
    <property type="match status" value="1"/>
</dbReference>
<keyword evidence="6 11" id="KW-0418">Kinase</keyword>
<feature type="transmembrane region" description="Helical" evidence="9">
    <location>
        <begin position="176"/>
        <end position="199"/>
    </location>
</feature>
<keyword evidence="9" id="KW-0812">Transmembrane</keyword>
<dbReference type="EC" id="2.7.13.3" evidence="2"/>
<dbReference type="CDD" id="cd00082">
    <property type="entry name" value="HisKA"/>
    <property type="match status" value="1"/>
</dbReference>
<feature type="transmembrane region" description="Helical" evidence="9">
    <location>
        <begin position="276"/>
        <end position="296"/>
    </location>
</feature>
<keyword evidence="9" id="KW-1133">Transmembrane helix</keyword>
<evidence type="ECO:0000313" key="11">
    <source>
        <dbReference type="EMBL" id="WIT11362.1"/>
    </source>
</evidence>
<evidence type="ECO:0000256" key="5">
    <source>
        <dbReference type="ARBA" id="ARBA00022741"/>
    </source>
</evidence>
<dbReference type="NCBIfam" id="TIGR02916">
    <property type="entry name" value="PEP_his_kin"/>
    <property type="match status" value="1"/>
</dbReference>
<evidence type="ECO:0000313" key="12">
    <source>
        <dbReference type="Proteomes" id="UP001177769"/>
    </source>
</evidence>
<keyword evidence="7" id="KW-0067">ATP-binding</keyword>
<dbReference type="SMART" id="SM00388">
    <property type="entry name" value="HisKA"/>
    <property type="match status" value="1"/>
</dbReference>
<dbReference type="PANTHER" id="PTHR43065">
    <property type="entry name" value="SENSOR HISTIDINE KINASE"/>
    <property type="match status" value="1"/>
</dbReference>
<keyword evidence="12" id="KW-1185">Reference proteome</keyword>
<feature type="transmembrane region" description="Helical" evidence="9">
    <location>
        <begin position="6"/>
        <end position="28"/>
    </location>
</feature>
<dbReference type="Proteomes" id="UP001177769">
    <property type="component" value="Chromosome"/>
</dbReference>
<dbReference type="Pfam" id="PF02518">
    <property type="entry name" value="HATPase_c"/>
    <property type="match status" value="1"/>
</dbReference>
<feature type="transmembrane region" description="Helical" evidence="9">
    <location>
        <begin position="145"/>
        <end position="164"/>
    </location>
</feature>
<keyword evidence="9" id="KW-0472">Membrane</keyword>
<evidence type="ECO:0000256" key="2">
    <source>
        <dbReference type="ARBA" id="ARBA00012438"/>
    </source>
</evidence>
<feature type="transmembrane region" description="Helical" evidence="9">
    <location>
        <begin position="205"/>
        <end position="224"/>
    </location>
</feature>
<keyword evidence="4 11" id="KW-0808">Transferase</keyword>
<dbReference type="PANTHER" id="PTHR43065:SF46">
    <property type="entry name" value="C4-DICARBOXYLATE TRANSPORT SENSOR PROTEIN DCTB"/>
    <property type="match status" value="1"/>
</dbReference>
<keyword evidence="3" id="KW-0597">Phosphoprotein</keyword>
<dbReference type="Gene3D" id="3.30.565.10">
    <property type="entry name" value="Histidine kinase-like ATPase, C-terminal domain"/>
    <property type="match status" value="1"/>
</dbReference>
<accession>A0AA95SMF6</accession>
<dbReference type="AlphaFoldDB" id="A0AA95SMF6"/>
<dbReference type="InterPro" id="IPR036890">
    <property type="entry name" value="HATPase_C_sf"/>
</dbReference>
<feature type="transmembrane region" description="Helical" evidence="9">
    <location>
        <begin position="40"/>
        <end position="58"/>
    </location>
</feature>
<gene>
    <name evidence="11" type="primary">prsK</name>
    <name evidence="11" type="ORF">PFX98_21075</name>
</gene>
<dbReference type="GO" id="GO:0005524">
    <property type="term" value="F:ATP binding"/>
    <property type="evidence" value="ECO:0007669"/>
    <property type="project" value="UniProtKB-KW"/>
</dbReference>
<evidence type="ECO:0000256" key="9">
    <source>
        <dbReference type="SAM" id="Phobius"/>
    </source>
</evidence>
<keyword evidence="8" id="KW-0902">Two-component regulatory system</keyword>
<organism evidence="11 12">
    <name type="scientific">Paucibacter sediminis</name>
    <dbReference type="NCBI Taxonomy" id="3019553"/>
    <lineage>
        <taxon>Bacteria</taxon>
        <taxon>Pseudomonadati</taxon>
        <taxon>Pseudomonadota</taxon>
        <taxon>Betaproteobacteria</taxon>
        <taxon>Burkholderiales</taxon>
        <taxon>Sphaerotilaceae</taxon>
        <taxon>Roseateles</taxon>
    </lineage>
</organism>
<dbReference type="SUPFAM" id="SSF47384">
    <property type="entry name" value="Homodimeric domain of signal transducing histidine kinase"/>
    <property type="match status" value="1"/>
</dbReference>
<dbReference type="RefSeq" id="WP_285232444.1">
    <property type="nucleotide sequence ID" value="NZ_CP116346.1"/>
</dbReference>
<sequence length="708" mass="77964">MFEHGLSLGATSGLIAATAYLALAISVVWAQGKPGVPRGLISWVFVLALLSTVVWATLEMASQQALLPRRSWVLSVGLPIADAVRYAAWFAVLLGVLNGRVASVFGCGPWALWLITGLAVTGPMGLVLVREALDFPLLSFERGQAFAALGMAVVGLILSEQVLRNASGDMRWGVKPLLLGLGAVFVFDLFVFSQAALFQEFDSDALSIRAAVHAAAVPLLWMASRRNLQWTTRLHVSRAAVFHSAALLLVGSYLLMVAAVGYYVRYTGGEWGRALQQALTVVAMVLLLLVALSGSVRARLRVYISKNFFSYRYDYREEWLRFTAMLASSGSPNQLGELVVRGLANLVESPAGALWLKRGGDAAFIQSARWNLAEEREVLEKDCSLANFLRERAWIVDLDEWRELPGKYLGLSIPAHLHEDAKHWLIVPLMASTELVGFAILAKPRTSIELNWEVRDLLRTASSQAASYLMQMQATEALLEARKFEAFNRMSAFVVHDLKNIVTQLSLMLKNAKRLRDNPEFQQDMLDTVENSLEKMRQLMLQLREGAKPHGVTGGVDLVAIARSLARNAEHKGRALELQVAGPLSTRGHEDRIERVIGHVVQNALDATPPHGRVWLKLDQSGSHARVEVGDTGCGMTPEFIENRLFKPFQTTKSTGMGIGAYESFQYLQELGGKMDVESKVNVGTRITIWLPLFHGRQGADLDLSAAR</sequence>
<dbReference type="InterPro" id="IPR003661">
    <property type="entry name" value="HisK_dim/P_dom"/>
</dbReference>
<dbReference type="InterPro" id="IPR029016">
    <property type="entry name" value="GAF-like_dom_sf"/>
</dbReference>
<dbReference type="PROSITE" id="PS50109">
    <property type="entry name" value="HIS_KIN"/>
    <property type="match status" value="1"/>
</dbReference>
<dbReference type="SUPFAM" id="SSF55781">
    <property type="entry name" value="GAF domain-like"/>
    <property type="match status" value="1"/>
</dbReference>
<dbReference type="PRINTS" id="PR00344">
    <property type="entry name" value="BCTRLSENSOR"/>
</dbReference>